<dbReference type="Pfam" id="PF01565">
    <property type="entry name" value="FAD_binding_4"/>
    <property type="match status" value="1"/>
</dbReference>
<dbReference type="GO" id="GO:0008202">
    <property type="term" value="P:steroid metabolic process"/>
    <property type="evidence" value="ECO:0007669"/>
    <property type="project" value="TreeGrafter"/>
</dbReference>
<evidence type="ECO:0000256" key="2">
    <source>
        <dbReference type="ARBA" id="ARBA00012405"/>
    </source>
</evidence>
<evidence type="ECO:0000256" key="1">
    <source>
        <dbReference type="ARBA" id="ARBA00004167"/>
    </source>
</evidence>
<organism evidence="8 9">
    <name type="scientific">Cymbomonas tetramitiformis</name>
    <dbReference type="NCBI Taxonomy" id="36881"/>
    <lineage>
        <taxon>Eukaryota</taxon>
        <taxon>Viridiplantae</taxon>
        <taxon>Chlorophyta</taxon>
        <taxon>Pyramimonadophyceae</taxon>
        <taxon>Pyramimonadales</taxon>
        <taxon>Pyramimonadaceae</taxon>
        <taxon>Cymbomonas</taxon>
    </lineage>
</organism>
<feature type="transmembrane region" description="Helical" evidence="6">
    <location>
        <begin position="21"/>
        <end position="44"/>
    </location>
</feature>
<dbReference type="AlphaFoldDB" id="A0AAE0F5P4"/>
<keyword evidence="5 6" id="KW-0472">Membrane</keyword>
<evidence type="ECO:0000259" key="7">
    <source>
        <dbReference type="PROSITE" id="PS51387"/>
    </source>
</evidence>
<dbReference type="Gene3D" id="3.30.465.10">
    <property type="match status" value="1"/>
</dbReference>
<dbReference type="InterPro" id="IPR016169">
    <property type="entry name" value="FAD-bd_PCMH_sub2"/>
</dbReference>
<dbReference type="InterPro" id="IPR016166">
    <property type="entry name" value="FAD-bd_PCMH"/>
</dbReference>
<evidence type="ECO:0000313" key="9">
    <source>
        <dbReference type="Proteomes" id="UP001190700"/>
    </source>
</evidence>
<dbReference type="EMBL" id="LGRX02025539">
    <property type="protein sequence ID" value="KAK3252247.1"/>
    <property type="molecule type" value="Genomic_DNA"/>
</dbReference>
<name>A0AAE0F5P4_9CHLO</name>
<comment type="caution">
    <text evidence="8">The sequence shown here is derived from an EMBL/GenBank/DDBJ whole genome shotgun (WGS) entry which is preliminary data.</text>
</comment>
<comment type="subcellular location">
    <subcellularLocation>
        <location evidence="1">Membrane</location>
        <topology evidence="1">Single-pass membrane protein</topology>
    </subcellularLocation>
</comment>
<keyword evidence="9" id="KW-1185">Reference proteome</keyword>
<accession>A0AAE0F5P4</accession>
<dbReference type="InterPro" id="IPR006094">
    <property type="entry name" value="Oxid_FAD_bind_N"/>
</dbReference>
<dbReference type="GO" id="GO:0005737">
    <property type="term" value="C:cytoplasm"/>
    <property type="evidence" value="ECO:0007669"/>
    <property type="project" value="TreeGrafter"/>
</dbReference>
<dbReference type="GO" id="GO:0050614">
    <property type="term" value="F:Delta24-sterol reductase activity"/>
    <property type="evidence" value="ECO:0007669"/>
    <property type="project" value="UniProtKB-EC"/>
</dbReference>
<protein>
    <recommendedName>
        <fullName evidence="2">Delta(24)-sterol reductase</fullName>
        <ecNumber evidence="2">1.3.1.72</ecNumber>
    </recommendedName>
</protein>
<dbReference type="GO" id="GO:0071949">
    <property type="term" value="F:FAD binding"/>
    <property type="evidence" value="ECO:0007669"/>
    <property type="project" value="InterPro"/>
</dbReference>
<evidence type="ECO:0000256" key="4">
    <source>
        <dbReference type="ARBA" id="ARBA00022989"/>
    </source>
</evidence>
<proteinExistence type="predicted"/>
<sequence>MKVPKILYPIIDVVATHLRPLAMMYVVLPLSFILRNVLAIHAFVYNTFLASPQLHQSRVDRVSACVKRRFELPPEKQKPMCTARAAWMNLSTRFATYKESSERIYVADLCDIISLDEKNMIVRAEPLVEVGTMTRWLQKRGYMLAVNLEIEEATLGGLAMAVGMSTYSHISGLYQENVVAYEVVLADGTFVRATRDNEYKDLWHALPWSHGSLALLVCLELKVIPTKPYVHVKYTPFHDQKKYCDYITEISLAKDPPDFVEASVFSEESAVVMEGRFVDITYDPLKWLQINHVGLWYKQWFWMHVKGFLSKSGPVNEYVPTLEYVFRHNRGIFWALRDQMGMIGNNVFFRYFFGWLSPPKVTFLKLPATPEIRVEMMCQRVYQDIVLPLRTLPEAINKASKLFGCWPILVYPSRVYDHGEGNRGIFPSPPKEDLVPGENYGMFYDLGVYGIPHAVRKKLPYKAVTNMREMEDYTSSVGGGPFLYADTFMSKEEFGKMFNLDLYDKVRVKYGAVGHFPELYDKIKPEIDYMAILDQENKTY</sequence>
<dbReference type="GO" id="GO:0016020">
    <property type="term" value="C:membrane"/>
    <property type="evidence" value="ECO:0007669"/>
    <property type="project" value="UniProtKB-SubCell"/>
</dbReference>
<evidence type="ECO:0000256" key="3">
    <source>
        <dbReference type="ARBA" id="ARBA00022692"/>
    </source>
</evidence>
<evidence type="ECO:0000256" key="5">
    <source>
        <dbReference type="ARBA" id="ARBA00023136"/>
    </source>
</evidence>
<keyword evidence="4 6" id="KW-1133">Transmembrane helix</keyword>
<gene>
    <name evidence="8" type="ORF">CYMTET_38439</name>
</gene>
<dbReference type="PANTHER" id="PTHR10801:SF2">
    <property type="entry name" value="FAD-BINDING PCMH-TYPE DOMAIN-CONTAINING PROTEIN"/>
    <property type="match status" value="1"/>
</dbReference>
<dbReference type="PANTHER" id="PTHR10801">
    <property type="entry name" value="24-DEHYDROCHOLESTEROL REDUCTASE"/>
    <property type="match status" value="1"/>
</dbReference>
<feature type="domain" description="FAD-binding PCMH-type" evidence="7">
    <location>
        <begin position="38"/>
        <end position="226"/>
    </location>
</feature>
<evidence type="ECO:0000256" key="6">
    <source>
        <dbReference type="SAM" id="Phobius"/>
    </source>
</evidence>
<reference evidence="8 9" key="1">
    <citation type="journal article" date="2015" name="Genome Biol. Evol.">
        <title>Comparative Genomics of a Bacterivorous Green Alga Reveals Evolutionary Causalities and Consequences of Phago-Mixotrophic Mode of Nutrition.</title>
        <authorList>
            <person name="Burns J.A."/>
            <person name="Paasch A."/>
            <person name="Narechania A."/>
            <person name="Kim E."/>
        </authorList>
    </citation>
    <scope>NUCLEOTIDE SEQUENCE [LARGE SCALE GENOMIC DNA]</scope>
    <source>
        <strain evidence="8 9">PLY_AMNH</strain>
    </source>
</reference>
<dbReference type="InterPro" id="IPR036318">
    <property type="entry name" value="FAD-bd_PCMH-like_sf"/>
</dbReference>
<dbReference type="SUPFAM" id="SSF56176">
    <property type="entry name" value="FAD-binding/transporter-associated domain-like"/>
    <property type="match status" value="1"/>
</dbReference>
<dbReference type="PROSITE" id="PS51387">
    <property type="entry name" value="FAD_PCMH"/>
    <property type="match status" value="1"/>
</dbReference>
<dbReference type="Proteomes" id="UP001190700">
    <property type="component" value="Unassembled WGS sequence"/>
</dbReference>
<evidence type="ECO:0000313" key="8">
    <source>
        <dbReference type="EMBL" id="KAK3252247.1"/>
    </source>
</evidence>
<keyword evidence="3 6" id="KW-0812">Transmembrane</keyword>
<dbReference type="GO" id="GO:0000246">
    <property type="term" value="F:Delta24(24-1) sterol reductase activity"/>
    <property type="evidence" value="ECO:0007669"/>
    <property type="project" value="TreeGrafter"/>
</dbReference>
<dbReference type="EC" id="1.3.1.72" evidence="2"/>
<dbReference type="InterPro" id="IPR040165">
    <property type="entry name" value="Diminuto-like"/>
</dbReference>